<dbReference type="InterPro" id="IPR006315">
    <property type="entry name" value="OM_autotransptr_brl_dom"/>
</dbReference>
<feature type="chain" id="PRO_5002736353" evidence="2">
    <location>
        <begin position="45"/>
        <end position="967"/>
    </location>
</feature>
<proteinExistence type="predicted"/>
<dbReference type="GO" id="GO:0019867">
    <property type="term" value="C:outer membrane"/>
    <property type="evidence" value="ECO:0007669"/>
    <property type="project" value="InterPro"/>
</dbReference>
<feature type="signal peptide" evidence="2">
    <location>
        <begin position="1"/>
        <end position="44"/>
    </location>
</feature>
<name>A9I9T6_BORPD</name>
<dbReference type="eggNOG" id="COG4625">
    <property type="taxonomic scope" value="Bacteria"/>
</dbReference>
<dbReference type="InterPro" id="IPR036709">
    <property type="entry name" value="Autotransporte_beta_dom_sf"/>
</dbReference>
<accession>A9I9T6</accession>
<dbReference type="AlphaFoldDB" id="A9I9T6"/>
<organism evidence="4 5">
    <name type="scientific">Bordetella petrii (strain ATCC BAA-461 / DSM 12804 / CCUG 43448 / CIP 107267 / Se-1111R)</name>
    <dbReference type="NCBI Taxonomy" id="340100"/>
    <lineage>
        <taxon>Bacteria</taxon>
        <taxon>Pseudomonadati</taxon>
        <taxon>Pseudomonadota</taxon>
        <taxon>Betaproteobacteria</taxon>
        <taxon>Burkholderiales</taxon>
        <taxon>Alcaligenaceae</taxon>
        <taxon>Bordetella</taxon>
    </lineage>
</organism>
<dbReference type="Gene3D" id="2.40.128.130">
    <property type="entry name" value="Autotransporter beta-domain"/>
    <property type="match status" value="1"/>
</dbReference>
<dbReference type="Pfam" id="PF03797">
    <property type="entry name" value="Autotransporter"/>
    <property type="match status" value="1"/>
</dbReference>
<reference evidence="4 5" key="1">
    <citation type="journal article" date="2008" name="BMC Genomics">
        <title>The missing link: Bordetella petrii is endowed with both the metabolic versatility of environmental bacteria and virulence traits of pathogenic Bordetellae.</title>
        <authorList>
            <person name="Gross R."/>
            <person name="Guzman C.A."/>
            <person name="Sebaihia M."/>
            <person name="Martins Dos Santos V.A."/>
            <person name="Pieper D.H."/>
            <person name="Koebnik R."/>
            <person name="Lechner M."/>
            <person name="Bartels D."/>
            <person name="Buhrmester J."/>
            <person name="Choudhuri J.V."/>
            <person name="Ebensen T."/>
            <person name="Gaigalat L."/>
            <person name="Herrmann S."/>
            <person name="Khachane A.N."/>
            <person name="Larisch C."/>
            <person name="Link S."/>
            <person name="Linke B."/>
            <person name="Meyer F."/>
            <person name="Mormann S."/>
            <person name="Nakunst D."/>
            <person name="Rueckert C."/>
            <person name="Schneiker-Bekel S."/>
            <person name="Schulze K."/>
            <person name="Vorhoelter F.J."/>
            <person name="Yevsa T."/>
            <person name="Engle J.T."/>
            <person name="Goldman W.E."/>
            <person name="Puehler A."/>
            <person name="Goebel U.B."/>
            <person name="Goesmann A."/>
            <person name="Bloecker H."/>
            <person name="Kaiser O."/>
            <person name="Martinez-Arias R."/>
        </authorList>
    </citation>
    <scope>NUCLEOTIDE SEQUENCE [LARGE SCALE GENOMIC DNA]</scope>
    <source>
        <strain evidence="5">ATCC BAA-461 / DSM 12804 / CCUG 43448 / CIP 107267 / Se-1111R</strain>
    </source>
</reference>
<dbReference type="NCBIfam" id="TIGR01414">
    <property type="entry name" value="autotrans_barl"/>
    <property type="match status" value="1"/>
</dbReference>
<dbReference type="InterPro" id="IPR005546">
    <property type="entry name" value="Autotransporte_beta"/>
</dbReference>
<feature type="domain" description="Autotransporter" evidence="3">
    <location>
        <begin position="693"/>
        <end position="967"/>
    </location>
</feature>
<protein>
    <submittedName>
        <fullName evidence="4">Autotransporter</fullName>
    </submittedName>
</protein>
<gene>
    <name evidence="4" type="ordered locus">Bpet4156</name>
</gene>
<dbReference type="SUPFAM" id="SSF103515">
    <property type="entry name" value="Autotransporter"/>
    <property type="match status" value="1"/>
</dbReference>
<evidence type="ECO:0000256" key="1">
    <source>
        <dbReference type="ARBA" id="ARBA00022729"/>
    </source>
</evidence>
<dbReference type="PROSITE" id="PS51208">
    <property type="entry name" value="AUTOTRANSPORTER"/>
    <property type="match status" value="1"/>
</dbReference>
<dbReference type="NCBIfam" id="TIGR02601">
    <property type="entry name" value="autotrns_rpt"/>
    <property type="match status" value="3"/>
</dbReference>
<evidence type="ECO:0000256" key="2">
    <source>
        <dbReference type="SAM" id="SignalP"/>
    </source>
</evidence>
<dbReference type="InterPro" id="IPR013425">
    <property type="entry name" value="Autotrns_rpt"/>
</dbReference>
<dbReference type="SMART" id="SM00869">
    <property type="entry name" value="Autotransporter"/>
    <property type="match status" value="1"/>
</dbReference>
<dbReference type="Pfam" id="PF12951">
    <property type="entry name" value="PATR"/>
    <property type="match status" value="3"/>
</dbReference>
<dbReference type="KEGG" id="bpt:Bpet4156"/>
<sequence>MDNALNCIHRMSLTEINARRLIQRGAASALITLLIGVAASSAQAADVLLVGSGGAGGGDGTDGYISGGNGGSDFFLPGAGGAAGVPLPTQTIPGTADGSSLLPSYEYVGIGGGGGGGDGGDLGGLHGEVGGAGAINLDGTALNVDNTLFVGGAGGGGGSGGAGSTRGGTGGAGGAGTLTATGGATITVGTQLYIGGLPGAGGNCGCSGNGGAGGAGVFNLGDGSTLNLTGAAFTINGAGTLNIGSATANETSAGTITGLAGSIDNAGAINFNQSDALYTFSTAISGSGTVTQNGSGTTVLTGANTYSGGTFVNAGTINFSNAGNLGLGKITLDGGGLQWAAGNTDDISGKLIVLGASGGKLDTNGNDVTLATGIGGLGGLTKTGAGTLTLTDVSTYTGATTIDQGTLALAGTGALASATSVALTSAATVFDMSAGGNQSLAHLSGVAGSQVALGANTLTLTDNTSQIFSGSLTGSGGLVKLGSGVLTLNGASGSFTGTTTIAGGTLAVGDEAHAGAVLGGSVLVDPLGTLIGHGTVLGDLTNGGVVAPGGSIGTLTVGGNYSQSNNGTLAIEVSPTTASRLRVGGSAALDGTLAVMFAPGTYSARQYTLLSAANGVTGRFANVDMTTAGANLGKLQSSITYGANNVGLTLADDSLVVAPVNTSIYTALATTAVLQAQGANASLFERLANVQRGVETSRNAWVRFTGARNKVDGTGDEPGFQAHTYGFLAGVDRQFGSATVGVAGGYSHTSINEDDTGASGDIDTLRLALYASQPVGRVNLSATMGYGLDFLSQKRPFGGFGTAEGDHTGHEFTAATQASVPMQVGGFVLTPHAGLRYAYVRANGFSESGAHGQDLDVDSDDVHSLQPYVGMTLDKQFGDAQRPMNLQFRLGYAHEVLSSGRATAVQSQDGTVFTAKGTDLPRSFLTTGASIRLMASKSTTVALGADAIINTGHASAQTAYIRLNHRF</sequence>
<dbReference type="InterPro" id="IPR011050">
    <property type="entry name" value="Pectin_lyase_fold/virulence"/>
</dbReference>
<keyword evidence="1 2" id="KW-0732">Signal</keyword>
<evidence type="ECO:0000259" key="3">
    <source>
        <dbReference type="PROSITE" id="PS51208"/>
    </source>
</evidence>
<evidence type="ECO:0000313" key="4">
    <source>
        <dbReference type="EMBL" id="CAP44504.1"/>
    </source>
</evidence>
<dbReference type="STRING" id="94624.Bpet4156"/>
<keyword evidence="5" id="KW-1185">Reference proteome</keyword>
<dbReference type="SUPFAM" id="SSF51126">
    <property type="entry name" value="Pectin lyase-like"/>
    <property type="match status" value="1"/>
</dbReference>
<dbReference type="Proteomes" id="UP000001225">
    <property type="component" value="Chromosome"/>
</dbReference>
<dbReference type="EMBL" id="AM902716">
    <property type="protein sequence ID" value="CAP44504.1"/>
    <property type="molecule type" value="Genomic_DNA"/>
</dbReference>
<evidence type="ECO:0000313" key="5">
    <source>
        <dbReference type="Proteomes" id="UP000001225"/>
    </source>
</evidence>